<evidence type="ECO:0000259" key="1">
    <source>
        <dbReference type="Pfam" id="PF17906"/>
    </source>
</evidence>
<organism evidence="2 3">
    <name type="scientific">Nephila pilipes</name>
    <name type="common">Giant wood spider</name>
    <name type="synonym">Nephila maculata</name>
    <dbReference type="NCBI Taxonomy" id="299642"/>
    <lineage>
        <taxon>Eukaryota</taxon>
        <taxon>Metazoa</taxon>
        <taxon>Ecdysozoa</taxon>
        <taxon>Arthropoda</taxon>
        <taxon>Chelicerata</taxon>
        <taxon>Arachnida</taxon>
        <taxon>Araneae</taxon>
        <taxon>Araneomorphae</taxon>
        <taxon>Entelegynae</taxon>
        <taxon>Araneoidea</taxon>
        <taxon>Nephilidae</taxon>
        <taxon>Nephila</taxon>
    </lineage>
</organism>
<evidence type="ECO:0000313" key="3">
    <source>
        <dbReference type="Proteomes" id="UP000887013"/>
    </source>
</evidence>
<dbReference type="AlphaFoldDB" id="A0A8X6TUA9"/>
<dbReference type="OrthoDB" id="6436711at2759"/>
<feature type="domain" description="Mos1 transposase HTH" evidence="1">
    <location>
        <begin position="3"/>
        <end position="47"/>
    </location>
</feature>
<dbReference type="Pfam" id="PF17906">
    <property type="entry name" value="HTH_48"/>
    <property type="match status" value="1"/>
</dbReference>
<gene>
    <name evidence="2" type="primary">ALC56_15317</name>
    <name evidence="2" type="ORF">NPIL_119621</name>
</gene>
<comment type="caution">
    <text evidence="2">The sequence shown here is derived from an EMBL/GenBank/DDBJ whole genome shotgun (WGS) entry which is preliminary data.</text>
</comment>
<dbReference type="PANTHER" id="PTHR46060:SF1">
    <property type="entry name" value="MARINER MOS1 TRANSPOSASE-LIKE PROTEIN"/>
    <property type="match status" value="1"/>
</dbReference>
<dbReference type="EMBL" id="BMAW01064803">
    <property type="protein sequence ID" value="GFT47169.1"/>
    <property type="molecule type" value="Genomic_DNA"/>
</dbReference>
<dbReference type="InterPro" id="IPR052709">
    <property type="entry name" value="Transposase-MT_Hybrid"/>
</dbReference>
<protein>
    <submittedName>
        <fullName evidence="2">HTH_48 domain-containing protein</fullName>
    </submittedName>
</protein>
<dbReference type="InterPro" id="IPR041426">
    <property type="entry name" value="Mos1_HTH"/>
</dbReference>
<name>A0A8X6TUA9_NEPPI</name>
<accession>A0A8X6TUA9</accession>
<sequence>MSRAVIKYLFLKGNTQTQIKDELDVVNRDSALSFTTVKFWAAEFKNGRISLEDGERLGRPKTATADDSIAKIHQVVLYLTLCWRSLGAINQSLGPDYLL</sequence>
<reference evidence="2" key="1">
    <citation type="submission" date="2020-08" db="EMBL/GenBank/DDBJ databases">
        <title>Multicomponent nature underlies the extraordinary mechanical properties of spider dragline silk.</title>
        <authorList>
            <person name="Kono N."/>
            <person name="Nakamura H."/>
            <person name="Mori M."/>
            <person name="Yoshida Y."/>
            <person name="Ohtoshi R."/>
            <person name="Malay A.D."/>
            <person name="Moran D.A.P."/>
            <person name="Tomita M."/>
            <person name="Numata K."/>
            <person name="Arakawa K."/>
        </authorList>
    </citation>
    <scope>NUCLEOTIDE SEQUENCE</scope>
</reference>
<proteinExistence type="predicted"/>
<evidence type="ECO:0000313" key="2">
    <source>
        <dbReference type="EMBL" id="GFT47169.1"/>
    </source>
</evidence>
<dbReference type="Proteomes" id="UP000887013">
    <property type="component" value="Unassembled WGS sequence"/>
</dbReference>
<keyword evidence="3" id="KW-1185">Reference proteome</keyword>
<dbReference type="PANTHER" id="PTHR46060">
    <property type="entry name" value="MARINER MOS1 TRANSPOSASE-LIKE PROTEIN"/>
    <property type="match status" value="1"/>
</dbReference>